<feature type="domain" description="ABC-2 type transporter transmembrane" evidence="6">
    <location>
        <begin position="14"/>
        <end position="205"/>
    </location>
</feature>
<dbReference type="InterPro" id="IPR051784">
    <property type="entry name" value="Nod_factor_ABC_transporter"/>
</dbReference>
<dbReference type="Proteomes" id="UP001145145">
    <property type="component" value="Unassembled WGS sequence"/>
</dbReference>
<reference evidence="8" key="3">
    <citation type="submission" date="2022-11" db="EMBL/GenBank/DDBJ databases">
        <title>Draft genome sequence of Sellimonas catena strain 18CBH55.</title>
        <authorList>
            <person name="Hisatomi A."/>
            <person name="Ohkuma M."/>
            <person name="Sakamoto M."/>
        </authorList>
    </citation>
    <scope>NUCLEOTIDE SEQUENCE</scope>
    <source>
        <strain evidence="8">18CBH55</strain>
    </source>
</reference>
<comment type="subcellular location">
    <subcellularLocation>
        <location evidence="1">Membrane</location>
        <topology evidence="1">Multi-pass membrane protein</topology>
    </subcellularLocation>
</comment>
<dbReference type="InterPro" id="IPR013525">
    <property type="entry name" value="ABC2_TM"/>
</dbReference>
<dbReference type="PANTHER" id="PTHR43229:SF6">
    <property type="entry name" value="ABC-TYPE MULTIDRUG TRANSPORT SYSTEM, PERMEASE COMPONENT"/>
    <property type="match status" value="1"/>
</dbReference>
<sequence length="253" mass="28737">MRIIWYECKMDVLRTFRYKMGLVSDLVIYTLLLCFFFWSNTGQSFQELYGVENYQALLLLGYVAWTFSVTAISTIASQLLAELQRGTLFFKLHSRLPLQILYLGDLLSSVLVQTIVVIIYSVVTYFFFGVRYTVTLPIVAAFLISILGMYGIGLMIAGLSLYYKRIGAIVLLVQLFLLFVTDTIPTSPVITEVSSVLPLTMCNTVIRNSFVHKDLGMTFLLLCVVSLLWFAAGYIVFDCFMKQAKKKGNLLLY</sequence>
<name>A0A9W6CE56_9FIRM</name>
<feature type="transmembrane region" description="Helical" evidence="5">
    <location>
        <begin position="20"/>
        <end position="39"/>
    </location>
</feature>
<reference evidence="8 10" key="5">
    <citation type="journal article" date="2023" name="Int. J. Syst. Evol. Microbiol.">
        <title>Sellimonas catena sp. nov., isolated from human faeces.</title>
        <authorList>
            <person name="Hisatomi A."/>
            <person name="Ohkuma M."/>
            <person name="Sakamoto M."/>
        </authorList>
    </citation>
    <scope>NUCLEOTIDE SEQUENCE</scope>
    <source>
        <strain evidence="7 10">12EGH17</strain>
        <strain evidence="8">18CBH55</strain>
    </source>
</reference>
<evidence type="ECO:0000313" key="10">
    <source>
        <dbReference type="Proteomes" id="UP001145145"/>
    </source>
</evidence>
<reference evidence="7" key="2">
    <citation type="submission" date="2022-11" db="EMBL/GenBank/DDBJ databases">
        <title>Draft genome sequence of Sellimonas catena strain 12EGH17.</title>
        <authorList>
            <person name="Hisatomi A."/>
            <person name="Ohkuma M."/>
            <person name="Sakamoto M."/>
        </authorList>
    </citation>
    <scope>NUCLEOTIDE SEQUENCE</scope>
    <source>
        <strain evidence="7">12EGH17</strain>
    </source>
</reference>
<dbReference type="AlphaFoldDB" id="A0A9W6CE56"/>
<evidence type="ECO:0000256" key="4">
    <source>
        <dbReference type="ARBA" id="ARBA00023136"/>
    </source>
</evidence>
<evidence type="ECO:0000313" key="9">
    <source>
        <dbReference type="Proteomes" id="UP001145094"/>
    </source>
</evidence>
<comment type="caution">
    <text evidence="8">The sequence shown here is derived from an EMBL/GenBank/DDBJ whole genome shotgun (WGS) entry which is preliminary data.</text>
</comment>
<dbReference type="EMBL" id="BSBO01000011">
    <property type="protein sequence ID" value="GLG04118.1"/>
    <property type="molecule type" value="Genomic_DNA"/>
</dbReference>
<reference evidence="7" key="1">
    <citation type="submission" date="2022-11" db="EMBL/GenBank/DDBJ databases">
        <title>Draft genome sequence of Sellimonas catena strain 12EGH17.</title>
        <authorList>
            <person name="Atsushi H."/>
            <person name="Moriya O."/>
            <person name="Mitsuo S."/>
        </authorList>
    </citation>
    <scope>NUCLEOTIDE SEQUENCE</scope>
    <source>
        <strain evidence="7">12EGH17</strain>
    </source>
</reference>
<keyword evidence="4 5" id="KW-0472">Membrane</keyword>
<gene>
    <name evidence="7" type="ORF">Selli1_12920</name>
    <name evidence="8" type="ORF">Selli2_11410</name>
</gene>
<organism evidence="8 9">
    <name type="scientific">Sellimonas catena</name>
    <dbReference type="NCBI Taxonomy" id="2994035"/>
    <lineage>
        <taxon>Bacteria</taxon>
        <taxon>Bacillati</taxon>
        <taxon>Bacillota</taxon>
        <taxon>Clostridia</taxon>
        <taxon>Lachnospirales</taxon>
        <taxon>Lachnospiraceae</taxon>
        <taxon>Sellimonas</taxon>
    </lineage>
</organism>
<evidence type="ECO:0000256" key="5">
    <source>
        <dbReference type="SAM" id="Phobius"/>
    </source>
</evidence>
<evidence type="ECO:0000259" key="6">
    <source>
        <dbReference type="Pfam" id="PF01061"/>
    </source>
</evidence>
<dbReference type="RefSeq" id="WP_138372368.1">
    <property type="nucleotide sequence ID" value="NZ_BSBO01000011.1"/>
</dbReference>
<protein>
    <recommendedName>
        <fullName evidence="6">ABC-2 type transporter transmembrane domain-containing protein</fullName>
    </recommendedName>
</protein>
<dbReference type="Pfam" id="PF01061">
    <property type="entry name" value="ABC2_membrane"/>
    <property type="match status" value="1"/>
</dbReference>
<keyword evidence="3 5" id="KW-1133">Transmembrane helix</keyword>
<dbReference type="GO" id="GO:0140359">
    <property type="term" value="F:ABC-type transporter activity"/>
    <property type="evidence" value="ECO:0007669"/>
    <property type="project" value="InterPro"/>
</dbReference>
<feature type="transmembrane region" description="Helical" evidence="5">
    <location>
        <begin position="217"/>
        <end position="237"/>
    </location>
</feature>
<feature type="transmembrane region" description="Helical" evidence="5">
    <location>
        <begin position="59"/>
        <end position="81"/>
    </location>
</feature>
<dbReference type="EMBL" id="BSCH01000006">
    <property type="protein sequence ID" value="GLG89714.1"/>
    <property type="molecule type" value="Genomic_DNA"/>
</dbReference>
<evidence type="ECO:0000256" key="3">
    <source>
        <dbReference type="ARBA" id="ARBA00022989"/>
    </source>
</evidence>
<reference evidence="8" key="4">
    <citation type="submission" date="2022-11" db="EMBL/GenBank/DDBJ databases">
        <title>Draft genome sequence of Sellimonas catena strain 18CBH55.</title>
        <authorList>
            <person name="Atsushi H."/>
            <person name="Moriya O."/>
            <person name="Mitsuo S."/>
        </authorList>
    </citation>
    <scope>NUCLEOTIDE SEQUENCE</scope>
    <source>
        <strain evidence="8">18CBH55</strain>
    </source>
</reference>
<evidence type="ECO:0000313" key="7">
    <source>
        <dbReference type="EMBL" id="GLG04118.1"/>
    </source>
</evidence>
<evidence type="ECO:0000256" key="2">
    <source>
        <dbReference type="ARBA" id="ARBA00022692"/>
    </source>
</evidence>
<dbReference type="Proteomes" id="UP001145094">
    <property type="component" value="Unassembled WGS sequence"/>
</dbReference>
<keyword evidence="2 5" id="KW-0812">Transmembrane</keyword>
<dbReference type="PANTHER" id="PTHR43229">
    <property type="entry name" value="NODULATION PROTEIN J"/>
    <property type="match status" value="1"/>
</dbReference>
<proteinExistence type="predicted"/>
<feature type="transmembrane region" description="Helical" evidence="5">
    <location>
        <begin position="166"/>
        <end position="184"/>
    </location>
</feature>
<feature type="transmembrane region" description="Helical" evidence="5">
    <location>
        <begin position="102"/>
        <end position="128"/>
    </location>
</feature>
<evidence type="ECO:0000256" key="1">
    <source>
        <dbReference type="ARBA" id="ARBA00004141"/>
    </source>
</evidence>
<accession>A0A9W6CE56</accession>
<evidence type="ECO:0000313" key="8">
    <source>
        <dbReference type="EMBL" id="GLG89714.1"/>
    </source>
</evidence>
<feature type="transmembrane region" description="Helical" evidence="5">
    <location>
        <begin position="134"/>
        <end position="159"/>
    </location>
</feature>
<keyword evidence="10" id="KW-1185">Reference proteome</keyword>
<dbReference type="GO" id="GO:0016020">
    <property type="term" value="C:membrane"/>
    <property type="evidence" value="ECO:0007669"/>
    <property type="project" value="UniProtKB-SubCell"/>
</dbReference>